<feature type="region of interest" description="Disordered" evidence="4">
    <location>
        <begin position="179"/>
        <end position="213"/>
    </location>
</feature>
<comment type="function">
    <text evidence="3">Involved in transvection phenomena (= synapsis-dependent gene expression), where the synaptic pairing of chromosomes carrying genes with which zeste interacts influences the expression of these genes. Zeste binds to DNA and stimulates transcription from a nearby promoter.</text>
</comment>
<accession>A0AAQ4FHN2</accession>
<dbReference type="Pfam" id="PF13873">
    <property type="entry name" value="Myb_DNA-bind_5"/>
    <property type="match status" value="1"/>
</dbReference>
<evidence type="ECO:0000313" key="8">
    <source>
        <dbReference type="Proteomes" id="UP001321473"/>
    </source>
</evidence>
<protein>
    <recommendedName>
        <fullName evidence="2">Regulatory protein zeste</fullName>
    </recommendedName>
</protein>
<keyword evidence="5" id="KW-0812">Transmembrane</keyword>
<gene>
    <name evidence="7" type="ORF">V5799_023535</name>
</gene>
<dbReference type="AlphaFoldDB" id="A0AAQ4FHN2"/>
<comment type="subunit">
    <text evidence="1">Self-associates forming complexes of several hundred monomers.</text>
</comment>
<feature type="region of interest" description="Disordered" evidence="4">
    <location>
        <begin position="1"/>
        <end position="64"/>
    </location>
</feature>
<feature type="compositionally biased region" description="Polar residues" evidence="4">
    <location>
        <begin position="179"/>
        <end position="196"/>
    </location>
</feature>
<feature type="domain" description="Myb/SANT-like DNA-binding" evidence="6">
    <location>
        <begin position="265"/>
        <end position="313"/>
    </location>
</feature>
<dbReference type="InterPro" id="IPR028002">
    <property type="entry name" value="Myb_DNA-bind_5"/>
</dbReference>
<evidence type="ECO:0000256" key="4">
    <source>
        <dbReference type="SAM" id="MobiDB-lite"/>
    </source>
</evidence>
<evidence type="ECO:0000259" key="6">
    <source>
        <dbReference type="Pfam" id="PF13873"/>
    </source>
</evidence>
<evidence type="ECO:0000313" key="7">
    <source>
        <dbReference type="EMBL" id="KAK8786690.1"/>
    </source>
</evidence>
<sequence>MAAQPARHYPLEGNNKNNDKPLRSILRGSPKAPSANGIAPLPDLGIDAGNRRRDDSSPGKDWLDLSQPGHQAAAASFFMCVLISLAVLVLGASFYFSGAAGGGGDAPPTEPVTVPAPNATEATERALPQRGLLTIRQYGVVEMCVFFLSVEYLVGNPAAAAVCRLQKRPCTVDLSQRSGKQTATLSAYPPSSTATVKKSKQAPKSSDEDEARKVATMSELGHNNESKLPPQLPHQQHSNDSGYCSAEQWAVMLDFLCVHTGLGRDTNELRPETRQRLWSEMTSLLNALGPASRSREEWRRYWQNRVTAARKRASELAATEFRNCDIVFWKNSDGELMTNESLLNLNLPNGVIKVMRFRNSTARSNCLNPELASSFKI</sequence>
<feature type="compositionally biased region" description="Basic and acidic residues" evidence="4">
    <location>
        <begin position="49"/>
        <end position="63"/>
    </location>
</feature>
<name>A0AAQ4FHN2_AMBAM</name>
<organism evidence="7 8">
    <name type="scientific">Amblyomma americanum</name>
    <name type="common">Lone star tick</name>
    <dbReference type="NCBI Taxonomy" id="6943"/>
    <lineage>
        <taxon>Eukaryota</taxon>
        <taxon>Metazoa</taxon>
        <taxon>Ecdysozoa</taxon>
        <taxon>Arthropoda</taxon>
        <taxon>Chelicerata</taxon>
        <taxon>Arachnida</taxon>
        <taxon>Acari</taxon>
        <taxon>Parasitiformes</taxon>
        <taxon>Ixodida</taxon>
        <taxon>Ixodoidea</taxon>
        <taxon>Ixodidae</taxon>
        <taxon>Amblyomminae</taxon>
        <taxon>Amblyomma</taxon>
    </lineage>
</organism>
<dbReference type="EMBL" id="JARKHS020002503">
    <property type="protein sequence ID" value="KAK8786690.1"/>
    <property type="molecule type" value="Genomic_DNA"/>
</dbReference>
<proteinExistence type="predicted"/>
<evidence type="ECO:0000256" key="1">
    <source>
        <dbReference type="ARBA" id="ARBA00011764"/>
    </source>
</evidence>
<evidence type="ECO:0000256" key="3">
    <source>
        <dbReference type="ARBA" id="ARBA00025466"/>
    </source>
</evidence>
<keyword evidence="5" id="KW-1133">Transmembrane helix</keyword>
<comment type="caution">
    <text evidence="7">The sequence shown here is derived from an EMBL/GenBank/DDBJ whole genome shotgun (WGS) entry which is preliminary data.</text>
</comment>
<feature type="transmembrane region" description="Helical" evidence="5">
    <location>
        <begin position="72"/>
        <end position="96"/>
    </location>
</feature>
<keyword evidence="5" id="KW-0472">Membrane</keyword>
<dbReference type="Proteomes" id="UP001321473">
    <property type="component" value="Unassembled WGS sequence"/>
</dbReference>
<evidence type="ECO:0000256" key="5">
    <source>
        <dbReference type="SAM" id="Phobius"/>
    </source>
</evidence>
<keyword evidence="8" id="KW-1185">Reference proteome</keyword>
<evidence type="ECO:0000256" key="2">
    <source>
        <dbReference type="ARBA" id="ARBA00016807"/>
    </source>
</evidence>
<reference evidence="7 8" key="1">
    <citation type="journal article" date="2023" name="Arcadia Sci">
        <title>De novo assembly of a long-read Amblyomma americanum tick genome.</title>
        <authorList>
            <person name="Chou S."/>
            <person name="Poskanzer K.E."/>
            <person name="Rollins M."/>
            <person name="Thuy-Boun P.S."/>
        </authorList>
    </citation>
    <scope>NUCLEOTIDE SEQUENCE [LARGE SCALE GENOMIC DNA]</scope>
    <source>
        <strain evidence="7">F_SG_1</strain>
        <tissue evidence="7">Salivary glands</tissue>
    </source>
</reference>